<organism evidence="2 3">
    <name type="scientific">Prosthecobacter vanneervenii</name>
    <dbReference type="NCBI Taxonomy" id="48466"/>
    <lineage>
        <taxon>Bacteria</taxon>
        <taxon>Pseudomonadati</taxon>
        <taxon>Verrucomicrobiota</taxon>
        <taxon>Verrucomicrobiia</taxon>
        <taxon>Verrucomicrobiales</taxon>
        <taxon>Verrucomicrobiaceae</taxon>
        <taxon>Prosthecobacter</taxon>
    </lineage>
</organism>
<evidence type="ECO:0000259" key="1">
    <source>
        <dbReference type="SMART" id="SM00966"/>
    </source>
</evidence>
<comment type="caution">
    <text evidence="2">The sequence shown here is derived from an EMBL/GenBank/DDBJ whole genome shotgun (WGS) entry which is preliminary data.</text>
</comment>
<dbReference type="InterPro" id="IPR007159">
    <property type="entry name" value="SpoVT-AbrB_dom"/>
</dbReference>
<dbReference type="InterPro" id="IPR037914">
    <property type="entry name" value="SpoVT-AbrB_sf"/>
</dbReference>
<evidence type="ECO:0000313" key="2">
    <source>
        <dbReference type="EMBL" id="MBB5032666.1"/>
    </source>
</evidence>
<evidence type="ECO:0000313" key="3">
    <source>
        <dbReference type="Proteomes" id="UP000590740"/>
    </source>
</evidence>
<dbReference type="SMART" id="SM00966">
    <property type="entry name" value="SpoVT_AbrB"/>
    <property type="match status" value="1"/>
</dbReference>
<dbReference type="EMBL" id="JACHIG010000004">
    <property type="protein sequence ID" value="MBB5032666.1"/>
    <property type="molecule type" value="Genomic_DNA"/>
</dbReference>
<protein>
    <submittedName>
        <fullName evidence="2">Bifunctional DNA-binding transcriptional regulator/antitoxin component of YhaV-PrlF toxin-antitoxin module</fullName>
    </submittedName>
</protein>
<dbReference type="GO" id="GO:0003677">
    <property type="term" value="F:DNA binding"/>
    <property type="evidence" value="ECO:0007669"/>
    <property type="project" value="UniProtKB-KW"/>
</dbReference>
<sequence length="107" mass="11512">MTATLTIDETGQINLPESLRRVFGAQPGLRLRAEVTKDRIEIVKDVPVVTETMRSASGRPTGDGVPVVTAGELKDGVLLLPKLGIKMDAGAAVRADRDEHAVRALRR</sequence>
<reference evidence="2 3" key="1">
    <citation type="submission" date="2020-08" db="EMBL/GenBank/DDBJ databases">
        <title>Genomic Encyclopedia of Type Strains, Phase IV (KMG-IV): sequencing the most valuable type-strain genomes for metagenomic binning, comparative biology and taxonomic classification.</title>
        <authorList>
            <person name="Goeker M."/>
        </authorList>
    </citation>
    <scope>NUCLEOTIDE SEQUENCE [LARGE SCALE GENOMIC DNA]</scope>
    <source>
        <strain evidence="2 3">DSM 12252</strain>
    </source>
</reference>
<gene>
    <name evidence="2" type="ORF">HNQ65_002248</name>
</gene>
<keyword evidence="2" id="KW-0238">DNA-binding</keyword>
<proteinExistence type="predicted"/>
<name>A0A7W7YAK7_9BACT</name>
<dbReference type="AlphaFoldDB" id="A0A7W7YAK7"/>
<dbReference type="SUPFAM" id="SSF89447">
    <property type="entry name" value="AbrB/MazE/MraZ-like"/>
    <property type="match status" value="1"/>
</dbReference>
<dbReference type="Proteomes" id="UP000590740">
    <property type="component" value="Unassembled WGS sequence"/>
</dbReference>
<keyword evidence="3" id="KW-1185">Reference proteome</keyword>
<dbReference type="RefSeq" id="WP_184339585.1">
    <property type="nucleotide sequence ID" value="NZ_JACHIG010000004.1"/>
</dbReference>
<accession>A0A7W7YAK7</accession>
<feature type="domain" description="SpoVT-AbrB" evidence="1">
    <location>
        <begin position="5"/>
        <end position="48"/>
    </location>
</feature>